<reference evidence="1 2" key="1">
    <citation type="submission" date="2020-05" db="EMBL/GenBank/DDBJ databases">
        <title>Draft genome of xy-202 and genomic insight in genome of the genus Peptostreptococcus.</title>
        <authorList>
            <person name="Zhang Z."/>
        </authorList>
    </citation>
    <scope>NUCLEOTIDE SEQUENCE [LARGE SCALE GENOMIC DNA]</scope>
    <source>
        <strain evidence="1 2">DSM 27025</strain>
    </source>
</reference>
<keyword evidence="2" id="KW-1185">Reference proteome</keyword>
<comment type="caution">
    <text evidence="1">The sequence shown here is derived from an EMBL/GenBank/DDBJ whole genome shotgun (WGS) entry which is preliminary data.</text>
</comment>
<evidence type="ECO:0000313" key="2">
    <source>
        <dbReference type="Proteomes" id="UP000713904"/>
    </source>
</evidence>
<dbReference type="Gene3D" id="3.40.50.80">
    <property type="entry name" value="Nucleotide-binding domain of ferredoxin-NADP reductase (FNR) module"/>
    <property type="match status" value="1"/>
</dbReference>
<accession>A0ABR6TL97</accession>
<dbReference type="EMBL" id="JABGBW010000003">
    <property type="protein sequence ID" value="MBC2576181.1"/>
    <property type="molecule type" value="Genomic_DNA"/>
</dbReference>
<protein>
    <submittedName>
        <fullName evidence="1">Uncharacterized protein</fullName>
    </submittedName>
</protein>
<evidence type="ECO:0000313" key="1">
    <source>
        <dbReference type="EMBL" id="MBC2576181.1"/>
    </source>
</evidence>
<dbReference type="SUPFAM" id="SSF52343">
    <property type="entry name" value="Ferredoxin reductase-like, C-terminal NADP-linked domain"/>
    <property type="match status" value="1"/>
</dbReference>
<dbReference type="Proteomes" id="UP000713904">
    <property type="component" value="Unassembled WGS sequence"/>
</dbReference>
<gene>
    <name evidence="1" type="ORF">HLB29_05730</name>
</gene>
<dbReference type="SUPFAM" id="SSF63380">
    <property type="entry name" value="Riboflavin synthase domain-like"/>
    <property type="match status" value="1"/>
</dbReference>
<proteinExistence type="predicted"/>
<dbReference type="InterPro" id="IPR017938">
    <property type="entry name" value="Riboflavin_synthase-like_b-brl"/>
</dbReference>
<dbReference type="RefSeq" id="WP_185624201.1">
    <property type="nucleotide sequence ID" value="NZ_JABGBW010000003.1"/>
</dbReference>
<sequence length="269" mass="30886">MNNVFSLKITDIIDEGSNRMTYLLEKPDDFKWDEGSHISVALDGYKVNGKLDNRMIRKFSIFTMDYEKRIGITTRLDSSESEYKKKMSKFCIGDLCHIIEYGSRMKLRRENRPVVLISMGVGMATMRPLIKSFLDDESGIPYITNIVVNKSSDYLYKDELEVLENDKYKTINFKGRKELKNGLKEMDFNNAIFYVVGSKDFLKSTIEILKTKGADNKSVMIDRNEGIIDLYFDENDYESMKVKNYGISKKFVPLVIPNGCACGGNCTCK</sequence>
<organism evidence="1 2">
    <name type="scientific">Peptostreptococcus canis</name>
    <dbReference type="NCBI Taxonomy" id="1159213"/>
    <lineage>
        <taxon>Bacteria</taxon>
        <taxon>Bacillati</taxon>
        <taxon>Bacillota</taxon>
        <taxon>Clostridia</taxon>
        <taxon>Peptostreptococcales</taxon>
        <taxon>Peptostreptococcaceae</taxon>
        <taxon>Peptostreptococcus</taxon>
    </lineage>
</organism>
<name>A0ABR6TL97_9FIRM</name>
<dbReference type="InterPro" id="IPR039261">
    <property type="entry name" value="FNR_nucleotide-bd"/>
</dbReference>